<dbReference type="HOGENOM" id="CLU_1627966_0_0_1"/>
<evidence type="ECO:0000313" key="1">
    <source>
        <dbReference type="EMBL" id="ERZ97560.1"/>
    </source>
</evidence>
<name>U9T2H6_RHIID</name>
<dbReference type="EMBL" id="KI299520">
    <property type="protein sequence ID" value="ERZ97560.1"/>
    <property type="molecule type" value="Genomic_DNA"/>
</dbReference>
<dbReference type="AlphaFoldDB" id="U9T2H6"/>
<proteinExistence type="predicted"/>
<organism evidence="1">
    <name type="scientific">Rhizophagus irregularis (strain DAOM 181602 / DAOM 197198 / MUCL 43194)</name>
    <name type="common">Arbuscular mycorrhizal fungus</name>
    <name type="synonym">Glomus intraradices</name>
    <dbReference type="NCBI Taxonomy" id="747089"/>
    <lineage>
        <taxon>Eukaryota</taxon>
        <taxon>Fungi</taxon>
        <taxon>Fungi incertae sedis</taxon>
        <taxon>Mucoromycota</taxon>
        <taxon>Glomeromycotina</taxon>
        <taxon>Glomeromycetes</taxon>
        <taxon>Glomerales</taxon>
        <taxon>Glomeraceae</taxon>
        <taxon>Rhizophagus</taxon>
    </lineage>
</organism>
<protein>
    <submittedName>
        <fullName evidence="1">Uncharacterized protein</fullName>
    </submittedName>
</protein>
<accession>U9T2H6</accession>
<sequence>MSEEEVRKNKRNKKGYKISKCNKYQIYLKFLRTIEEVFEVDGDKNLADDLRRTREFRRSNFVDRCSPCLWSLYGNDVSFVWIKFLATKVVLYHMNDLSSYVKVIGINVPFFPGERNISSPTDFLLCLDILKIIFTTLKPKWTGTDRIITIRIAKECTRASRIY</sequence>
<reference evidence="1" key="1">
    <citation type="submission" date="2013-07" db="EMBL/GenBank/DDBJ databases">
        <title>The genome of an arbuscular mycorrhizal fungus provides insights into the evolution of the oldest plant symbiosis.</title>
        <authorList>
            <consortium name="DOE Joint Genome Institute"/>
            <person name="Tisserant E."/>
            <person name="Malbreil M."/>
            <person name="Kuo A."/>
            <person name="Kohler A."/>
            <person name="Symeonidi A."/>
            <person name="Balestrini R."/>
            <person name="Charron P."/>
            <person name="Duensing N."/>
            <person name="Frei-dit-Frey N."/>
            <person name="Gianinazzi-Pearson V."/>
            <person name="Gilbert B."/>
            <person name="Handa Y."/>
            <person name="Hijri M."/>
            <person name="Kaul R."/>
            <person name="Kawaguchi M."/>
            <person name="Krajinski F."/>
            <person name="Lammers P."/>
            <person name="Lapierre D."/>
            <person name="Masclaux F.G."/>
            <person name="Murat C."/>
            <person name="Morin E."/>
            <person name="Ndikumana S."/>
            <person name="Pagni M."/>
            <person name="Petitpierre D."/>
            <person name="Requena N."/>
            <person name="Rosikiewicz P."/>
            <person name="Riley R."/>
            <person name="Saito K."/>
            <person name="San Clemente H."/>
            <person name="Shapiro H."/>
            <person name="van Tuinen D."/>
            <person name="Becard G."/>
            <person name="Bonfante P."/>
            <person name="Paszkowski U."/>
            <person name="Shachar-Hill Y."/>
            <person name="Young J.P."/>
            <person name="Sanders I.R."/>
            <person name="Henrissat B."/>
            <person name="Rensing S.A."/>
            <person name="Grigoriev I.V."/>
            <person name="Corradi N."/>
            <person name="Roux C."/>
            <person name="Martin F."/>
        </authorList>
    </citation>
    <scope>NUCLEOTIDE SEQUENCE</scope>
    <source>
        <strain evidence="1">DAOM 197198</strain>
    </source>
</reference>
<gene>
    <name evidence="1" type="ORF">GLOINDRAFT_83632</name>
</gene>